<evidence type="ECO:0000256" key="5">
    <source>
        <dbReference type="ARBA" id="ARBA00022801"/>
    </source>
</evidence>
<evidence type="ECO:0000256" key="9">
    <source>
        <dbReference type="ARBA" id="ARBA00022932"/>
    </source>
</evidence>
<keyword evidence="8" id="KW-0695">RNA-directed DNA polymerase</keyword>
<feature type="non-terminal residue" evidence="11">
    <location>
        <position position="1"/>
    </location>
</feature>
<proteinExistence type="predicted"/>
<accession>A0A1Y2I513</accession>
<evidence type="ECO:0000256" key="3">
    <source>
        <dbReference type="ARBA" id="ARBA00022723"/>
    </source>
</evidence>
<keyword evidence="10" id="KW-0233">DNA recombination</keyword>
<dbReference type="SUPFAM" id="SSF53098">
    <property type="entry name" value="Ribonuclease H-like"/>
    <property type="match status" value="1"/>
</dbReference>
<sequence length="63" mass="7016">AMRISAGLPEDRWDELYSTACYLTNRTPSSSLPSGITPYEAWFGRAPSLSHLREIGSRAFVLI</sequence>
<evidence type="ECO:0000256" key="7">
    <source>
        <dbReference type="ARBA" id="ARBA00022908"/>
    </source>
</evidence>
<keyword evidence="13" id="KW-1185">Reference proteome</keyword>
<dbReference type="STRING" id="1353009.A0A1Y2I513"/>
<evidence type="ECO:0000256" key="2">
    <source>
        <dbReference type="ARBA" id="ARBA00022722"/>
    </source>
</evidence>
<dbReference type="EMBL" id="KZ084217">
    <property type="protein sequence ID" value="OSC96218.1"/>
    <property type="molecule type" value="Genomic_DNA"/>
</dbReference>
<keyword evidence="3" id="KW-0479">Metal-binding</keyword>
<evidence type="ECO:0000256" key="1">
    <source>
        <dbReference type="ARBA" id="ARBA00022695"/>
    </source>
</evidence>
<dbReference type="EMBL" id="KZ084216">
    <property type="protein sequence ID" value="OSC96220.1"/>
    <property type="molecule type" value="Genomic_DNA"/>
</dbReference>
<name>A0A1Y2I513_TRAC3</name>
<evidence type="ECO:0000313" key="12">
    <source>
        <dbReference type="EMBL" id="OSC96220.1"/>
    </source>
</evidence>
<dbReference type="OrthoDB" id="3344688at2759"/>
<evidence type="ECO:0000313" key="13">
    <source>
        <dbReference type="Proteomes" id="UP000193067"/>
    </source>
</evidence>
<keyword evidence="9" id="KW-0808">Transferase</keyword>
<organism evidence="11 13">
    <name type="scientific">Trametes coccinea (strain BRFM310)</name>
    <name type="common">Pycnoporus coccineus</name>
    <dbReference type="NCBI Taxonomy" id="1353009"/>
    <lineage>
        <taxon>Eukaryota</taxon>
        <taxon>Fungi</taxon>
        <taxon>Dikarya</taxon>
        <taxon>Basidiomycota</taxon>
        <taxon>Agaricomycotina</taxon>
        <taxon>Agaricomycetes</taxon>
        <taxon>Polyporales</taxon>
        <taxon>Polyporaceae</taxon>
        <taxon>Trametes</taxon>
    </lineage>
</organism>
<dbReference type="Gene3D" id="3.30.420.10">
    <property type="entry name" value="Ribonuclease H-like superfamily/Ribonuclease H"/>
    <property type="match status" value="1"/>
</dbReference>
<dbReference type="InterPro" id="IPR039537">
    <property type="entry name" value="Retrotran_Ty1/copia-like"/>
</dbReference>
<evidence type="ECO:0008006" key="14">
    <source>
        <dbReference type="Google" id="ProtNLM"/>
    </source>
</evidence>
<keyword evidence="6" id="KW-0460">Magnesium</keyword>
<keyword evidence="1" id="KW-0548">Nucleotidyltransferase</keyword>
<dbReference type="PANTHER" id="PTHR42648:SF11">
    <property type="entry name" value="TRANSPOSON TY4-P GAG-POL POLYPROTEIN"/>
    <property type="match status" value="1"/>
</dbReference>
<keyword evidence="4" id="KW-0255">Endonuclease</keyword>
<dbReference type="GO" id="GO:0003887">
    <property type="term" value="F:DNA-directed DNA polymerase activity"/>
    <property type="evidence" value="ECO:0007669"/>
    <property type="project" value="UniProtKB-KW"/>
</dbReference>
<evidence type="ECO:0000256" key="6">
    <source>
        <dbReference type="ARBA" id="ARBA00022842"/>
    </source>
</evidence>
<dbReference type="GO" id="GO:0046872">
    <property type="term" value="F:metal ion binding"/>
    <property type="evidence" value="ECO:0007669"/>
    <property type="project" value="UniProtKB-KW"/>
</dbReference>
<evidence type="ECO:0000256" key="10">
    <source>
        <dbReference type="ARBA" id="ARBA00023172"/>
    </source>
</evidence>
<dbReference type="InterPro" id="IPR012337">
    <property type="entry name" value="RNaseH-like_sf"/>
</dbReference>
<dbReference type="PANTHER" id="PTHR42648">
    <property type="entry name" value="TRANSPOSASE, PUTATIVE-RELATED"/>
    <property type="match status" value="1"/>
</dbReference>
<protein>
    <recommendedName>
        <fullName evidence="14">Copia protein</fullName>
    </recommendedName>
</protein>
<dbReference type="Proteomes" id="UP000193067">
    <property type="component" value="Unassembled WGS sequence"/>
</dbReference>
<dbReference type="AlphaFoldDB" id="A0A1Y2I513"/>
<keyword evidence="9" id="KW-0239">DNA-directed DNA polymerase</keyword>
<dbReference type="GO" id="GO:0003676">
    <property type="term" value="F:nucleic acid binding"/>
    <property type="evidence" value="ECO:0007669"/>
    <property type="project" value="InterPro"/>
</dbReference>
<keyword evidence="5" id="KW-0378">Hydrolase</keyword>
<dbReference type="GO" id="GO:0003964">
    <property type="term" value="F:RNA-directed DNA polymerase activity"/>
    <property type="evidence" value="ECO:0007669"/>
    <property type="project" value="UniProtKB-KW"/>
</dbReference>
<keyword evidence="7" id="KW-0229">DNA integration</keyword>
<reference evidence="11 13" key="1">
    <citation type="journal article" date="2015" name="Biotechnol. Biofuels">
        <title>Enhanced degradation of softwood versus hardwood by the white-rot fungus Pycnoporus coccineus.</title>
        <authorList>
            <person name="Couturier M."/>
            <person name="Navarro D."/>
            <person name="Chevret D."/>
            <person name="Henrissat B."/>
            <person name="Piumi F."/>
            <person name="Ruiz-Duenas F.J."/>
            <person name="Martinez A.T."/>
            <person name="Grigoriev I.V."/>
            <person name="Riley R."/>
            <person name="Lipzen A."/>
            <person name="Berrin J.G."/>
            <person name="Master E.R."/>
            <person name="Rosso M.N."/>
        </authorList>
    </citation>
    <scope>NUCLEOTIDE SEQUENCE [LARGE SCALE GENOMIC DNA]</scope>
    <source>
        <strain evidence="11 13">BRFM310</strain>
    </source>
</reference>
<evidence type="ECO:0000256" key="4">
    <source>
        <dbReference type="ARBA" id="ARBA00022759"/>
    </source>
</evidence>
<dbReference type="GO" id="GO:0015074">
    <property type="term" value="P:DNA integration"/>
    <property type="evidence" value="ECO:0007669"/>
    <property type="project" value="UniProtKB-KW"/>
</dbReference>
<dbReference type="GO" id="GO:0016787">
    <property type="term" value="F:hydrolase activity"/>
    <property type="evidence" value="ECO:0007669"/>
    <property type="project" value="UniProtKB-KW"/>
</dbReference>
<feature type="non-terminal residue" evidence="11">
    <location>
        <position position="63"/>
    </location>
</feature>
<evidence type="ECO:0000256" key="8">
    <source>
        <dbReference type="ARBA" id="ARBA00022918"/>
    </source>
</evidence>
<dbReference type="GO" id="GO:0006310">
    <property type="term" value="P:DNA recombination"/>
    <property type="evidence" value="ECO:0007669"/>
    <property type="project" value="UniProtKB-KW"/>
</dbReference>
<gene>
    <name evidence="12" type="ORF">PYCCODRAFT_1355231</name>
    <name evidence="11" type="ORF">PYCCODRAFT_1356058</name>
</gene>
<dbReference type="GO" id="GO:0004519">
    <property type="term" value="F:endonuclease activity"/>
    <property type="evidence" value="ECO:0007669"/>
    <property type="project" value="UniProtKB-KW"/>
</dbReference>
<keyword evidence="2" id="KW-0540">Nuclease</keyword>
<evidence type="ECO:0000313" key="11">
    <source>
        <dbReference type="EMBL" id="OSC96218.1"/>
    </source>
</evidence>
<dbReference type="InterPro" id="IPR036397">
    <property type="entry name" value="RNaseH_sf"/>
</dbReference>